<feature type="region of interest" description="Disordered" evidence="1">
    <location>
        <begin position="44"/>
        <end position="68"/>
    </location>
</feature>
<evidence type="ECO:0000313" key="4">
    <source>
        <dbReference type="Proteomes" id="UP000305067"/>
    </source>
</evidence>
<evidence type="ECO:0000256" key="2">
    <source>
        <dbReference type="SAM" id="Phobius"/>
    </source>
</evidence>
<sequence>MAFGISSAAQLANASPTVSLEKGGYRMRAPRTRLSTVALMKSLSGEGEGQAKGHNPSSSIDGLRNKGAGSKELVSSSQLLIMLLGLCAFASCGCFAFAYYLLHAHKP</sequence>
<dbReference type="OrthoDB" id="3060637at2759"/>
<dbReference type="EMBL" id="ML178818">
    <property type="protein sequence ID" value="TFL04714.1"/>
    <property type="molecule type" value="Genomic_DNA"/>
</dbReference>
<keyword evidence="2" id="KW-0812">Transmembrane</keyword>
<proteinExistence type="predicted"/>
<keyword evidence="4" id="KW-1185">Reference proteome</keyword>
<dbReference type="AlphaFoldDB" id="A0A5C3R1V6"/>
<dbReference type="STRING" id="1884261.A0A5C3R1V6"/>
<keyword evidence="2" id="KW-0472">Membrane</keyword>
<evidence type="ECO:0000313" key="3">
    <source>
        <dbReference type="EMBL" id="TFL04714.1"/>
    </source>
</evidence>
<feature type="transmembrane region" description="Helical" evidence="2">
    <location>
        <begin position="79"/>
        <end position="102"/>
    </location>
</feature>
<protein>
    <submittedName>
        <fullName evidence="3">Uncharacterized protein</fullName>
    </submittedName>
</protein>
<accession>A0A5C3R1V6</accession>
<reference evidence="3 4" key="1">
    <citation type="journal article" date="2019" name="Nat. Ecol. Evol.">
        <title>Megaphylogeny resolves global patterns of mushroom evolution.</title>
        <authorList>
            <person name="Varga T."/>
            <person name="Krizsan K."/>
            <person name="Foldi C."/>
            <person name="Dima B."/>
            <person name="Sanchez-Garcia M."/>
            <person name="Sanchez-Ramirez S."/>
            <person name="Szollosi G.J."/>
            <person name="Szarkandi J.G."/>
            <person name="Papp V."/>
            <person name="Albert L."/>
            <person name="Andreopoulos W."/>
            <person name="Angelini C."/>
            <person name="Antonin V."/>
            <person name="Barry K.W."/>
            <person name="Bougher N.L."/>
            <person name="Buchanan P."/>
            <person name="Buyck B."/>
            <person name="Bense V."/>
            <person name="Catcheside P."/>
            <person name="Chovatia M."/>
            <person name="Cooper J."/>
            <person name="Damon W."/>
            <person name="Desjardin D."/>
            <person name="Finy P."/>
            <person name="Geml J."/>
            <person name="Haridas S."/>
            <person name="Hughes K."/>
            <person name="Justo A."/>
            <person name="Karasinski D."/>
            <person name="Kautmanova I."/>
            <person name="Kiss B."/>
            <person name="Kocsube S."/>
            <person name="Kotiranta H."/>
            <person name="LaButti K.M."/>
            <person name="Lechner B.E."/>
            <person name="Liimatainen K."/>
            <person name="Lipzen A."/>
            <person name="Lukacs Z."/>
            <person name="Mihaltcheva S."/>
            <person name="Morgado L.N."/>
            <person name="Niskanen T."/>
            <person name="Noordeloos M.E."/>
            <person name="Ohm R.A."/>
            <person name="Ortiz-Santana B."/>
            <person name="Ovrebo C."/>
            <person name="Racz N."/>
            <person name="Riley R."/>
            <person name="Savchenko A."/>
            <person name="Shiryaev A."/>
            <person name="Soop K."/>
            <person name="Spirin V."/>
            <person name="Szebenyi C."/>
            <person name="Tomsovsky M."/>
            <person name="Tulloss R.E."/>
            <person name="Uehling J."/>
            <person name="Grigoriev I.V."/>
            <person name="Vagvolgyi C."/>
            <person name="Papp T."/>
            <person name="Martin F.M."/>
            <person name="Miettinen O."/>
            <person name="Hibbett D.S."/>
            <person name="Nagy L.G."/>
        </authorList>
    </citation>
    <scope>NUCLEOTIDE SEQUENCE [LARGE SCALE GENOMIC DNA]</scope>
    <source>
        <strain evidence="3 4">CBS 309.79</strain>
    </source>
</reference>
<organism evidence="3 4">
    <name type="scientific">Pterulicium gracile</name>
    <dbReference type="NCBI Taxonomy" id="1884261"/>
    <lineage>
        <taxon>Eukaryota</taxon>
        <taxon>Fungi</taxon>
        <taxon>Dikarya</taxon>
        <taxon>Basidiomycota</taxon>
        <taxon>Agaricomycotina</taxon>
        <taxon>Agaricomycetes</taxon>
        <taxon>Agaricomycetidae</taxon>
        <taxon>Agaricales</taxon>
        <taxon>Pleurotineae</taxon>
        <taxon>Pterulaceae</taxon>
        <taxon>Pterulicium</taxon>
    </lineage>
</organism>
<keyword evidence="2" id="KW-1133">Transmembrane helix</keyword>
<name>A0A5C3R1V6_9AGAR</name>
<dbReference type="Proteomes" id="UP000305067">
    <property type="component" value="Unassembled WGS sequence"/>
</dbReference>
<gene>
    <name evidence="3" type="ORF">BDV98DRAFT_328526</name>
</gene>
<evidence type="ECO:0000256" key="1">
    <source>
        <dbReference type="SAM" id="MobiDB-lite"/>
    </source>
</evidence>